<evidence type="ECO:0008006" key="4">
    <source>
        <dbReference type="Google" id="ProtNLM"/>
    </source>
</evidence>
<gene>
    <name evidence="2" type="ORF">GCM10011518_02650</name>
</gene>
<proteinExistence type="predicted"/>
<name>A0ABQ1TM81_9FLAO</name>
<dbReference type="RefSeq" id="WP_163392706.1">
    <property type="nucleotide sequence ID" value="NZ_BMKP01000001.1"/>
</dbReference>
<evidence type="ECO:0000256" key="1">
    <source>
        <dbReference type="SAM" id="Phobius"/>
    </source>
</evidence>
<reference evidence="3" key="1">
    <citation type="journal article" date="2019" name="Int. J. Syst. Evol. Microbiol.">
        <title>The Global Catalogue of Microorganisms (GCM) 10K type strain sequencing project: providing services to taxonomists for standard genome sequencing and annotation.</title>
        <authorList>
            <consortium name="The Broad Institute Genomics Platform"/>
            <consortium name="The Broad Institute Genome Sequencing Center for Infectious Disease"/>
            <person name="Wu L."/>
            <person name="Ma J."/>
        </authorList>
    </citation>
    <scope>NUCLEOTIDE SEQUENCE [LARGE SCALE GENOMIC DNA]</scope>
    <source>
        <strain evidence="3">CGMCC 1.16060</strain>
    </source>
</reference>
<protein>
    <recommendedName>
        <fullName evidence="4">Anti-sigma factor</fullName>
    </recommendedName>
</protein>
<sequence length="239" mass="27528">MELNKIEKQFKEQLNSREIKPSEMAWDKLDAMLNAVDSKPKRNFKWLYVAAGILAFLLAGTVYFNRFEFVRTNKGVPLVLEQKTDKVILNKQEIIKKSISPVQIQKKVTKNQAVAVYNNNPGKQLNQFKNKLEPLMTNTLKEDNATAVSPEENIYQSTAKNQYISAEKLLAEVNETKFQAKTTVEAIEKRRKVISVNPNELLLNAEKELNQSFRESALDKFNKNFKAVKTVIVNRNYEE</sequence>
<keyword evidence="1" id="KW-0812">Transmembrane</keyword>
<keyword evidence="3" id="KW-1185">Reference proteome</keyword>
<dbReference type="EMBL" id="BMKP01000001">
    <property type="protein sequence ID" value="GGE96813.1"/>
    <property type="molecule type" value="Genomic_DNA"/>
</dbReference>
<evidence type="ECO:0000313" key="2">
    <source>
        <dbReference type="EMBL" id="GGE96813.1"/>
    </source>
</evidence>
<keyword evidence="1" id="KW-1133">Transmembrane helix</keyword>
<accession>A0ABQ1TM81</accession>
<feature type="transmembrane region" description="Helical" evidence="1">
    <location>
        <begin position="46"/>
        <end position="64"/>
    </location>
</feature>
<evidence type="ECO:0000313" key="3">
    <source>
        <dbReference type="Proteomes" id="UP000655016"/>
    </source>
</evidence>
<dbReference type="Proteomes" id="UP000655016">
    <property type="component" value="Unassembled WGS sequence"/>
</dbReference>
<organism evidence="2 3">
    <name type="scientific">Flavobacterium limi</name>
    <dbReference type="NCBI Taxonomy" id="2045105"/>
    <lineage>
        <taxon>Bacteria</taxon>
        <taxon>Pseudomonadati</taxon>
        <taxon>Bacteroidota</taxon>
        <taxon>Flavobacteriia</taxon>
        <taxon>Flavobacteriales</taxon>
        <taxon>Flavobacteriaceae</taxon>
        <taxon>Flavobacterium</taxon>
    </lineage>
</organism>
<keyword evidence="1" id="KW-0472">Membrane</keyword>
<comment type="caution">
    <text evidence="2">The sequence shown here is derived from an EMBL/GenBank/DDBJ whole genome shotgun (WGS) entry which is preliminary data.</text>
</comment>